<dbReference type="AlphaFoldDB" id="A0A5D3ANT8"/>
<keyword evidence="1" id="KW-1133">Transmembrane helix</keyword>
<sequence length="445" mass="48723">MSQTAPNTLGLSGGVIAGILIGVVTGCFMIAGLLIAWQRKRRTRRGRAVRPVVPAHTPIFANAPVVLLELTGNALIELSRIRNKRNRQLLRDALGQHWGKDGKAPFRLAVRRSTLLLLEAMKQSRPSRPSRGQAMGGGVIGVTKMFALHAHIIEDTSPMPNSSRFSFGATNLREKDLAASWPVTQVYHNLYTQDLASSFAQSPMSDAYRIDILTWKLDHHPAFEAALEGLVSTHSPKVRLIDLQLLLAQAGDWEAYLSDLNSEATSHPQADLQDTWVPPPQQPLGDNPLPFDECHIDTNVVMAPNQPGVLDNGVAQVTIDFANTLAPMSVVSYAAALELSPIVLPSLQAKIASLQQQAQYQELDWCFQVDKPSYLFLAGDPAQQEIHVTIYNETGEVSTPVVKDDGIELAAVMARRRGGQVAMLTRDEILGLRMKSVGIWTFSPI</sequence>
<evidence type="ECO:0000313" key="2">
    <source>
        <dbReference type="EMBL" id="TYJ51316.1"/>
    </source>
</evidence>
<keyword evidence="1" id="KW-0472">Membrane</keyword>
<feature type="transmembrane region" description="Helical" evidence="1">
    <location>
        <begin position="15"/>
        <end position="37"/>
    </location>
</feature>
<evidence type="ECO:0000313" key="3">
    <source>
        <dbReference type="Proteomes" id="UP000322245"/>
    </source>
</evidence>
<keyword evidence="3" id="KW-1185">Reference proteome</keyword>
<dbReference type="Proteomes" id="UP000322245">
    <property type="component" value="Unassembled WGS sequence"/>
</dbReference>
<evidence type="ECO:0000256" key="1">
    <source>
        <dbReference type="SAM" id="Phobius"/>
    </source>
</evidence>
<accession>A0A5D3ANT8</accession>
<gene>
    <name evidence="2" type="ORF">B9479_008118</name>
</gene>
<keyword evidence="1" id="KW-0812">Transmembrane</keyword>
<name>A0A5D3ANT8_9TREE</name>
<proteinExistence type="predicted"/>
<comment type="caution">
    <text evidence="2">The sequence shown here is derived from an EMBL/GenBank/DDBJ whole genome shotgun (WGS) entry which is preliminary data.</text>
</comment>
<dbReference type="EMBL" id="NIDF01000276">
    <property type="protein sequence ID" value="TYJ51316.1"/>
    <property type="molecule type" value="Genomic_DNA"/>
</dbReference>
<reference evidence="2 3" key="1">
    <citation type="submission" date="2017-05" db="EMBL/GenBank/DDBJ databases">
        <title>The Genome Sequence of Tsuchiyaea wingfieldii DSM 27421.</title>
        <authorList>
            <person name="Cuomo C."/>
            <person name="Passer A."/>
            <person name="Billmyre B."/>
            <person name="Heitman J."/>
        </authorList>
    </citation>
    <scope>NUCLEOTIDE SEQUENCE [LARGE SCALE GENOMIC DNA]</scope>
    <source>
        <strain evidence="2 3">DSM 27421</strain>
    </source>
</reference>
<protein>
    <submittedName>
        <fullName evidence="2">Uncharacterized protein</fullName>
    </submittedName>
</protein>
<organism evidence="2 3">
    <name type="scientific">Cryptococcus floricola</name>
    <dbReference type="NCBI Taxonomy" id="2591691"/>
    <lineage>
        <taxon>Eukaryota</taxon>
        <taxon>Fungi</taxon>
        <taxon>Dikarya</taxon>
        <taxon>Basidiomycota</taxon>
        <taxon>Agaricomycotina</taxon>
        <taxon>Tremellomycetes</taxon>
        <taxon>Tremellales</taxon>
        <taxon>Cryptococcaceae</taxon>
        <taxon>Cryptococcus</taxon>
    </lineage>
</organism>